<evidence type="ECO:0000313" key="2">
    <source>
        <dbReference type="Proteomes" id="UP000805193"/>
    </source>
</evidence>
<dbReference type="Proteomes" id="UP000805193">
    <property type="component" value="Unassembled WGS sequence"/>
</dbReference>
<reference evidence="1 2" key="1">
    <citation type="journal article" date="2020" name="Cell">
        <title>Large-Scale Comparative Analyses of Tick Genomes Elucidate Their Genetic Diversity and Vector Capacities.</title>
        <authorList>
            <consortium name="Tick Genome and Microbiome Consortium (TIGMIC)"/>
            <person name="Jia N."/>
            <person name="Wang J."/>
            <person name="Shi W."/>
            <person name="Du L."/>
            <person name="Sun Y."/>
            <person name="Zhan W."/>
            <person name="Jiang J.F."/>
            <person name="Wang Q."/>
            <person name="Zhang B."/>
            <person name="Ji P."/>
            <person name="Bell-Sakyi L."/>
            <person name="Cui X.M."/>
            <person name="Yuan T.T."/>
            <person name="Jiang B.G."/>
            <person name="Yang W.F."/>
            <person name="Lam T.T."/>
            <person name="Chang Q.C."/>
            <person name="Ding S.J."/>
            <person name="Wang X.J."/>
            <person name="Zhu J.G."/>
            <person name="Ruan X.D."/>
            <person name="Zhao L."/>
            <person name="Wei J.T."/>
            <person name="Ye R.Z."/>
            <person name="Que T.C."/>
            <person name="Du C.H."/>
            <person name="Zhou Y.H."/>
            <person name="Cheng J.X."/>
            <person name="Dai P.F."/>
            <person name="Guo W.B."/>
            <person name="Han X.H."/>
            <person name="Huang E.J."/>
            <person name="Li L.F."/>
            <person name="Wei W."/>
            <person name="Gao Y.C."/>
            <person name="Liu J.Z."/>
            <person name="Shao H.Z."/>
            <person name="Wang X."/>
            <person name="Wang C.C."/>
            <person name="Yang T.C."/>
            <person name="Huo Q.B."/>
            <person name="Li W."/>
            <person name="Chen H.Y."/>
            <person name="Chen S.E."/>
            <person name="Zhou L.G."/>
            <person name="Ni X.B."/>
            <person name="Tian J.H."/>
            <person name="Sheng Y."/>
            <person name="Liu T."/>
            <person name="Pan Y.S."/>
            <person name="Xia L.Y."/>
            <person name="Li J."/>
            <person name="Zhao F."/>
            <person name="Cao W.C."/>
        </authorList>
    </citation>
    <scope>NUCLEOTIDE SEQUENCE [LARGE SCALE GENOMIC DNA]</scope>
    <source>
        <strain evidence="1">Iper-2018</strain>
    </source>
</reference>
<organism evidence="1 2">
    <name type="scientific">Ixodes persulcatus</name>
    <name type="common">Taiga tick</name>
    <dbReference type="NCBI Taxonomy" id="34615"/>
    <lineage>
        <taxon>Eukaryota</taxon>
        <taxon>Metazoa</taxon>
        <taxon>Ecdysozoa</taxon>
        <taxon>Arthropoda</taxon>
        <taxon>Chelicerata</taxon>
        <taxon>Arachnida</taxon>
        <taxon>Acari</taxon>
        <taxon>Parasitiformes</taxon>
        <taxon>Ixodida</taxon>
        <taxon>Ixodoidea</taxon>
        <taxon>Ixodidae</taxon>
        <taxon>Ixodinae</taxon>
        <taxon>Ixodes</taxon>
    </lineage>
</organism>
<protein>
    <submittedName>
        <fullName evidence="1">Uncharacterized protein</fullName>
    </submittedName>
</protein>
<keyword evidence="2" id="KW-1185">Reference proteome</keyword>
<proteinExistence type="predicted"/>
<accession>A0AC60QTD6</accession>
<dbReference type="EMBL" id="JABSTQ010005672">
    <property type="protein sequence ID" value="KAG0438804.1"/>
    <property type="molecule type" value="Genomic_DNA"/>
</dbReference>
<gene>
    <name evidence="1" type="ORF">HPB47_016864</name>
</gene>
<feature type="non-terminal residue" evidence="1">
    <location>
        <position position="218"/>
    </location>
</feature>
<sequence>MLQEAVCANQCCGVPTNEIIGLAAARLLRKEGVEVIVLEARDRVGGRTYTVQSYQKSELHRWQSLFVPRRFDAAERYVTVPNADVFVICDMSAVGEHFGYLDIGGAYIGGTQDHVLRVLREVGLADKLYCVYYENKCVFTILGRRYVTRDGDFPTFWNPFVNMDTNNFFRKLDQMGEEFFIAINVTSEAYEASLLWFLWYVKQCGGVKRIISVKNGGQ</sequence>
<comment type="caution">
    <text evidence="1">The sequence shown here is derived from an EMBL/GenBank/DDBJ whole genome shotgun (WGS) entry which is preliminary data.</text>
</comment>
<evidence type="ECO:0000313" key="1">
    <source>
        <dbReference type="EMBL" id="KAG0438804.1"/>
    </source>
</evidence>
<name>A0AC60QTD6_IXOPE</name>